<dbReference type="PANTHER" id="PTHR11706">
    <property type="entry name" value="SOLUTE CARRIER PROTEIN FAMILY 11 MEMBER"/>
    <property type="match status" value="1"/>
</dbReference>
<feature type="transmembrane region" description="Helical" evidence="7">
    <location>
        <begin position="43"/>
        <end position="66"/>
    </location>
</feature>
<dbReference type="GO" id="GO:0005886">
    <property type="term" value="C:plasma membrane"/>
    <property type="evidence" value="ECO:0007669"/>
    <property type="project" value="TreeGrafter"/>
</dbReference>
<dbReference type="Gene3D" id="1.20.1730.10">
    <property type="entry name" value="Sodium/glucose cotransporter"/>
    <property type="match status" value="1"/>
</dbReference>
<feature type="transmembrane region" description="Helical" evidence="7">
    <location>
        <begin position="189"/>
        <end position="210"/>
    </location>
</feature>
<dbReference type="EMBL" id="CAJEWD010000003">
    <property type="protein sequence ID" value="CAD2071893.1"/>
    <property type="molecule type" value="Genomic_DNA"/>
</dbReference>
<evidence type="ECO:0000256" key="3">
    <source>
        <dbReference type="ARBA" id="ARBA00022448"/>
    </source>
</evidence>
<evidence type="ECO:0000256" key="5">
    <source>
        <dbReference type="ARBA" id="ARBA00022989"/>
    </source>
</evidence>
<comment type="similarity">
    <text evidence="2">Belongs to the sodium:solute symporter (SSF) (TC 2.A.21) family.</text>
</comment>
<evidence type="ECO:0000313" key="8">
    <source>
        <dbReference type="EMBL" id="CAD2071893.1"/>
    </source>
</evidence>
<keyword evidence="6 7" id="KW-0472">Membrane</keyword>
<keyword evidence="9" id="KW-1185">Reference proteome</keyword>
<dbReference type="PRINTS" id="PR00447">
    <property type="entry name" value="NATRESASSCMP"/>
</dbReference>
<dbReference type="NCBIfam" id="NF037982">
    <property type="entry name" value="Nramp_1"/>
    <property type="match status" value="1"/>
</dbReference>
<evidence type="ECO:0000256" key="4">
    <source>
        <dbReference type="ARBA" id="ARBA00022692"/>
    </source>
</evidence>
<evidence type="ECO:0000256" key="7">
    <source>
        <dbReference type="SAM" id="Phobius"/>
    </source>
</evidence>
<feature type="transmembrane region" description="Helical" evidence="7">
    <location>
        <begin position="151"/>
        <end position="169"/>
    </location>
</feature>
<dbReference type="PROSITE" id="PS50283">
    <property type="entry name" value="NA_SOLUT_SYMP_3"/>
    <property type="match status" value="1"/>
</dbReference>
<evidence type="ECO:0000256" key="2">
    <source>
        <dbReference type="ARBA" id="ARBA00006434"/>
    </source>
</evidence>
<dbReference type="InterPro" id="IPR001046">
    <property type="entry name" value="NRAMP_fam"/>
</dbReference>
<reference evidence="8 9" key="1">
    <citation type="submission" date="2020-07" db="EMBL/GenBank/DDBJ databases">
        <authorList>
            <person name="Criscuolo A."/>
        </authorList>
    </citation>
    <scope>NUCLEOTIDE SEQUENCE [LARGE SCALE GENOMIC DNA]</scope>
    <source>
        <strain evidence="8">CIP111649</strain>
    </source>
</reference>
<name>A0A6V7R4C2_9STAP</name>
<feature type="transmembrane region" description="Helical" evidence="7">
    <location>
        <begin position="377"/>
        <end position="400"/>
    </location>
</feature>
<keyword evidence="5 7" id="KW-1133">Transmembrane helix</keyword>
<dbReference type="GO" id="GO:0015086">
    <property type="term" value="F:cadmium ion transmembrane transporter activity"/>
    <property type="evidence" value="ECO:0007669"/>
    <property type="project" value="TreeGrafter"/>
</dbReference>
<feature type="transmembrane region" description="Helical" evidence="7">
    <location>
        <begin position="12"/>
        <end position="31"/>
    </location>
</feature>
<keyword evidence="3" id="KW-0813">Transport</keyword>
<evidence type="ECO:0000256" key="6">
    <source>
        <dbReference type="ARBA" id="ARBA00023136"/>
    </source>
</evidence>
<evidence type="ECO:0000313" key="9">
    <source>
        <dbReference type="Proteomes" id="UP000589351"/>
    </source>
</evidence>
<dbReference type="Proteomes" id="UP000589351">
    <property type="component" value="Unassembled WGS sequence"/>
</dbReference>
<organism evidence="8 9">
    <name type="scientific">Jeotgalicoccus meleagridis</name>
    <dbReference type="NCBI Taxonomy" id="2759181"/>
    <lineage>
        <taxon>Bacteria</taxon>
        <taxon>Bacillati</taxon>
        <taxon>Bacillota</taxon>
        <taxon>Bacilli</taxon>
        <taxon>Bacillales</taxon>
        <taxon>Staphylococcaceae</taxon>
        <taxon>Jeotgalicoccus</taxon>
    </lineage>
</organism>
<dbReference type="PANTHER" id="PTHR11706:SF33">
    <property type="entry name" value="NATURAL RESISTANCE-ASSOCIATED MACROPHAGE PROTEIN 2"/>
    <property type="match status" value="1"/>
</dbReference>
<feature type="transmembrane region" description="Helical" evidence="7">
    <location>
        <begin position="87"/>
        <end position="106"/>
    </location>
</feature>
<dbReference type="Pfam" id="PF01566">
    <property type="entry name" value="Nramp"/>
    <property type="match status" value="1"/>
</dbReference>
<dbReference type="GO" id="GO:0005384">
    <property type="term" value="F:manganese ion transmembrane transporter activity"/>
    <property type="evidence" value="ECO:0007669"/>
    <property type="project" value="TreeGrafter"/>
</dbReference>
<accession>A0A6V7R4C2</accession>
<protein>
    <submittedName>
        <fullName evidence="8">Divalent metal cation transporter MntH</fullName>
    </submittedName>
</protein>
<dbReference type="InterPro" id="IPR001734">
    <property type="entry name" value="Na/solute_symporter"/>
</dbReference>
<dbReference type="AlphaFoldDB" id="A0A6V7R4C2"/>
<comment type="caution">
    <text evidence="8">The sequence shown here is derived from an EMBL/GenBank/DDBJ whole genome shotgun (WGS) entry which is preliminary data.</text>
</comment>
<dbReference type="GO" id="GO:0034755">
    <property type="term" value="P:iron ion transmembrane transport"/>
    <property type="evidence" value="ECO:0007669"/>
    <property type="project" value="TreeGrafter"/>
</dbReference>
<feature type="transmembrane region" description="Helical" evidence="7">
    <location>
        <begin position="274"/>
        <end position="297"/>
    </location>
</feature>
<feature type="transmembrane region" description="Helical" evidence="7">
    <location>
        <begin position="231"/>
        <end position="254"/>
    </location>
</feature>
<gene>
    <name evidence="8" type="primary">mntH_1</name>
    <name evidence="8" type="ORF">JEODO184_00461</name>
</gene>
<feature type="transmembrane region" description="Helical" evidence="7">
    <location>
        <begin position="318"/>
        <end position="337"/>
    </location>
</feature>
<keyword evidence="4 7" id="KW-0812">Transmembrane</keyword>
<comment type="subcellular location">
    <subcellularLocation>
        <location evidence="1">Membrane</location>
        <topology evidence="1">Multi-pass membrane protein</topology>
    </subcellularLocation>
</comment>
<feature type="transmembrane region" description="Helical" evidence="7">
    <location>
        <begin position="126"/>
        <end position="144"/>
    </location>
</feature>
<dbReference type="InterPro" id="IPR038377">
    <property type="entry name" value="Na/Glc_symporter_sf"/>
</dbReference>
<feature type="transmembrane region" description="Helical" evidence="7">
    <location>
        <begin position="343"/>
        <end position="365"/>
    </location>
</feature>
<proteinExistence type="inferred from homology"/>
<evidence type="ECO:0000256" key="1">
    <source>
        <dbReference type="ARBA" id="ARBA00004141"/>
    </source>
</evidence>
<sequence>MNISKVLNVVKALGPGMIITASFIGPGTVTAMTRAGAGFGYSLLWAVLFSVITTIVLQEMIIRLTLVTRRGLGEAIYDLFNHKVGKFLTVWISMIAVAVGCAAYMSGDLLGTSLGLGHLLNIPTNILAPIVGIIIFIIGIQGSYKLIEKIMIGLMVIMGLTFITTMFLVQPNWGEVFKGMFVPTIPDGSIIMVIALIGTTVVPYNFFLHATTVQERFSGMKDLKLARWDTVISITIGGIISAAILISAGALIVGQEIDSVIALAGPLVPVLGDTWAPIFISVGLFAAGFSSALASPMGAAATVSSFFKWEGGMKNTKFKIIFGTVILIGVITSAIGFEPLEVILLAQALNGIILPLIAILIFVIINKKGLMGQYKNGPLMNIIAFLIVVVVSFLGVYSVVDAVSGFLA</sequence>